<reference evidence="1 2" key="1">
    <citation type="submission" date="2022-06" db="EMBL/GenBank/DDBJ databases">
        <title>Runella sp. S5 genome sequencing.</title>
        <authorList>
            <person name="Park S."/>
        </authorList>
    </citation>
    <scope>NUCLEOTIDE SEQUENCE [LARGE SCALE GENOMIC DNA]</scope>
    <source>
        <strain evidence="1 2">S5</strain>
    </source>
</reference>
<dbReference type="InterPro" id="IPR036782">
    <property type="entry name" value="NE0471-like_N"/>
</dbReference>
<name>A0ABT1FN33_9BACT</name>
<evidence type="ECO:0000313" key="2">
    <source>
        <dbReference type="Proteomes" id="UP001204772"/>
    </source>
</evidence>
<organism evidence="1 2">
    <name type="scientific">Runella salmonicolor</name>
    <dbReference type="NCBI Taxonomy" id="2950278"/>
    <lineage>
        <taxon>Bacteria</taxon>
        <taxon>Pseudomonadati</taxon>
        <taxon>Bacteroidota</taxon>
        <taxon>Cytophagia</taxon>
        <taxon>Cytophagales</taxon>
        <taxon>Spirosomataceae</taxon>
        <taxon>Runella</taxon>
    </lineage>
</organism>
<dbReference type="Pfam" id="PF10387">
    <property type="entry name" value="DUF2442"/>
    <property type="match status" value="1"/>
</dbReference>
<sequence>MNPRVKQVTPLGNYELQIVFSNQEVRLFDVKPYLDKGIFEELKDISLFNSAKVFNGTVTWNNELDFCPDTLYLESK</sequence>
<dbReference type="EMBL" id="JAMZEL010000001">
    <property type="protein sequence ID" value="MCP1381932.1"/>
    <property type="molecule type" value="Genomic_DNA"/>
</dbReference>
<dbReference type="Proteomes" id="UP001204772">
    <property type="component" value="Unassembled WGS sequence"/>
</dbReference>
<accession>A0ABT1FN33</accession>
<dbReference type="InterPro" id="IPR018841">
    <property type="entry name" value="DUF2442"/>
</dbReference>
<dbReference type="Gene3D" id="3.30.2020.10">
    <property type="entry name" value="NE0471-like N-terminal domain"/>
    <property type="match status" value="1"/>
</dbReference>
<dbReference type="SUPFAM" id="SSF143880">
    <property type="entry name" value="NE0471 N-terminal domain-like"/>
    <property type="match status" value="1"/>
</dbReference>
<proteinExistence type="predicted"/>
<evidence type="ECO:0000313" key="1">
    <source>
        <dbReference type="EMBL" id="MCP1381932.1"/>
    </source>
</evidence>
<protein>
    <submittedName>
        <fullName evidence="1">DUF2442 domain-containing protein</fullName>
    </submittedName>
</protein>
<dbReference type="RefSeq" id="WP_253525965.1">
    <property type="nucleotide sequence ID" value="NZ_JAMZEL010000001.1"/>
</dbReference>
<gene>
    <name evidence="1" type="ORF">NCI00_05825</name>
</gene>
<keyword evidence="2" id="KW-1185">Reference proteome</keyword>
<comment type="caution">
    <text evidence="1">The sequence shown here is derived from an EMBL/GenBank/DDBJ whole genome shotgun (WGS) entry which is preliminary data.</text>
</comment>